<accession>A0ABP0FFP0</accession>
<dbReference type="PROSITE" id="PS51257">
    <property type="entry name" value="PROKAR_LIPOPROTEIN"/>
    <property type="match status" value="1"/>
</dbReference>
<keyword evidence="1" id="KW-0732">Signal</keyword>
<comment type="caution">
    <text evidence="2">The sequence shown here is derived from an EMBL/GenBank/DDBJ whole genome shotgun (WGS) entry which is preliminary data.</text>
</comment>
<evidence type="ECO:0000313" key="2">
    <source>
        <dbReference type="EMBL" id="CAK8677299.1"/>
    </source>
</evidence>
<dbReference type="Proteomes" id="UP001642483">
    <property type="component" value="Unassembled WGS sequence"/>
</dbReference>
<protein>
    <submittedName>
        <fullName evidence="2">Uncharacterized protein</fullName>
    </submittedName>
</protein>
<proteinExistence type="predicted"/>
<evidence type="ECO:0000313" key="3">
    <source>
        <dbReference type="Proteomes" id="UP001642483"/>
    </source>
</evidence>
<feature type="chain" id="PRO_5045588756" evidence="1">
    <location>
        <begin position="20"/>
        <end position="88"/>
    </location>
</feature>
<name>A0ABP0FFP0_CLALP</name>
<reference evidence="2 3" key="1">
    <citation type="submission" date="2024-02" db="EMBL/GenBank/DDBJ databases">
        <authorList>
            <person name="Daric V."/>
            <person name="Darras S."/>
        </authorList>
    </citation>
    <scope>NUCLEOTIDE SEQUENCE [LARGE SCALE GENOMIC DNA]</scope>
</reference>
<dbReference type="EMBL" id="CAWYQH010000046">
    <property type="protein sequence ID" value="CAK8677299.1"/>
    <property type="molecule type" value="Genomic_DNA"/>
</dbReference>
<evidence type="ECO:0000256" key="1">
    <source>
        <dbReference type="SAM" id="SignalP"/>
    </source>
</evidence>
<gene>
    <name evidence="2" type="ORF">CVLEPA_LOCUS6693</name>
</gene>
<sequence length="88" mass="10529">MKLVLMLVLLACLACACFSDRRISRKRMLRYGRKKISFMDFKYYCSKSKYCHYDVRTRTQKPCSKFSRKYLCLVCRREIGCSGRSKPF</sequence>
<organism evidence="2 3">
    <name type="scientific">Clavelina lepadiformis</name>
    <name type="common">Light-bulb sea squirt</name>
    <name type="synonym">Ascidia lepadiformis</name>
    <dbReference type="NCBI Taxonomy" id="159417"/>
    <lineage>
        <taxon>Eukaryota</taxon>
        <taxon>Metazoa</taxon>
        <taxon>Chordata</taxon>
        <taxon>Tunicata</taxon>
        <taxon>Ascidiacea</taxon>
        <taxon>Aplousobranchia</taxon>
        <taxon>Clavelinidae</taxon>
        <taxon>Clavelina</taxon>
    </lineage>
</organism>
<feature type="signal peptide" evidence="1">
    <location>
        <begin position="1"/>
        <end position="19"/>
    </location>
</feature>
<keyword evidence="3" id="KW-1185">Reference proteome</keyword>